<dbReference type="EMBL" id="ABXP02000131">
    <property type="protein sequence ID" value="KKC28422.1"/>
    <property type="molecule type" value="Genomic_DNA"/>
</dbReference>
<reference evidence="1 2" key="2">
    <citation type="journal article" date="2015" name="BMC Genomics">
        <title>Analysis of three genomes within the thermophilic bacterial species Caldanaerobacter subterraneus with a focus on carbon monoxide dehydrogenase evolution and hydrolase diversity.</title>
        <authorList>
            <person name="Sant'Anna F.H."/>
            <person name="Lebedinsky A.V."/>
            <person name="Sokolova T.G."/>
            <person name="Robb F.T."/>
            <person name="Gonzalez J.M."/>
        </authorList>
    </citation>
    <scope>NUCLEOTIDE SEQUENCE [LARGE SCALE GENOMIC DNA]</scope>
    <source>
        <strain evidence="1 2">DSM 12653</strain>
    </source>
</reference>
<reference evidence="1 2" key="1">
    <citation type="submission" date="2008-07" db="EMBL/GenBank/DDBJ databases">
        <authorList>
            <person name="Gonzalez J."/>
            <person name="Sokolova T."/>
            <person name="Ferriera S."/>
            <person name="Johnson J."/>
            <person name="Kravitz S."/>
            <person name="Beeson K."/>
            <person name="Sutton G."/>
            <person name="Rogers Y.-H."/>
            <person name="Friedman R."/>
            <person name="Frazier M."/>
            <person name="Venter J.C."/>
        </authorList>
    </citation>
    <scope>NUCLEOTIDE SEQUENCE [LARGE SCALE GENOMIC DNA]</scope>
    <source>
        <strain evidence="1 2">DSM 12653</strain>
    </source>
</reference>
<evidence type="ECO:0000313" key="2">
    <source>
        <dbReference type="Proteomes" id="UP000010146"/>
    </source>
</evidence>
<organism evidence="1 2">
    <name type="scientific">Caldanaerobacter subterraneus subsp. pacificus DSM 12653</name>
    <dbReference type="NCBI Taxonomy" id="391606"/>
    <lineage>
        <taxon>Bacteria</taxon>
        <taxon>Bacillati</taxon>
        <taxon>Bacillota</taxon>
        <taxon>Clostridia</taxon>
        <taxon>Thermoanaerobacterales</taxon>
        <taxon>Thermoanaerobacteraceae</taxon>
        <taxon>Caldanaerobacter</taxon>
    </lineage>
</organism>
<sequence>MYRGRGLEPKGGRREGVGWGGGRVGSMLGCDNGVIGGERRMIEKGAARGEGGGEGVLEW</sequence>
<evidence type="ECO:0000313" key="1">
    <source>
        <dbReference type="EMBL" id="KKC28422.1"/>
    </source>
</evidence>
<name>A0A0F5PID7_9THEO</name>
<reference evidence="2" key="3">
    <citation type="submission" date="2015-02" db="EMBL/GenBank/DDBJ databases">
        <title>Genome analysis of three genomes within the thermophilic hydrogenogenic bacterial species Caldanaerobacter subterraneus.</title>
        <authorList>
            <person name="Sant'Anna F.H."/>
            <person name="Lebedinsky A."/>
            <person name="Sokolova T."/>
            <person name="Robb F.T."/>
            <person name="Gonzalez J.M."/>
        </authorList>
    </citation>
    <scope>NUCLEOTIDE SEQUENCE [LARGE SCALE GENOMIC DNA]</scope>
    <source>
        <strain evidence="2">DSM 12653</strain>
    </source>
</reference>
<proteinExistence type="predicted"/>
<dbReference type="Proteomes" id="UP000010146">
    <property type="component" value="Unassembled WGS sequence"/>
</dbReference>
<accession>A0A0F5PID7</accession>
<dbReference type="AlphaFoldDB" id="A0A0F5PID7"/>
<gene>
    <name evidence="1" type="ORF">CDSM653_02589</name>
</gene>
<comment type="caution">
    <text evidence="1">The sequence shown here is derived from an EMBL/GenBank/DDBJ whole genome shotgun (WGS) entry which is preliminary data.</text>
</comment>
<protein>
    <submittedName>
        <fullName evidence="1">Uncharacterized protein</fullName>
    </submittedName>
</protein>